<dbReference type="AlphaFoldDB" id="F0SNJ3"/>
<dbReference type="HOGENOM" id="CLU_1668096_0_0_0"/>
<dbReference type="EMBL" id="CP002546">
    <property type="protein sequence ID" value="ADY57827.1"/>
    <property type="molecule type" value="Genomic_DNA"/>
</dbReference>
<name>F0SNJ3_RUBBR</name>
<organism evidence="1 2">
    <name type="scientific">Rubinisphaera brasiliensis (strain ATCC 49424 / DSM 5305 / JCM 21570 / IAM 15109 / NBRC 103401 / IFAM 1448)</name>
    <name type="common">Planctomyces brasiliensis</name>
    <dbReference type="NCBI Taxonomy" id="756272"/>
    <lineage>
        <taxon>Bacteria</taxon>
        <taxon>Pseudomonadati</taxon>
        <taxon>Planctomycetota</taxon>
        <taxon>Planctomycetia</taxon>
        <taxon>Planctomycetales</taxon>
        <taxon>Planctomycetaceae</taxon>
        <taxon>Rubinisphaera</taxon>
    </lineage>
</organism>
<reference evidence="2" key="1">
    <citation type="submission" date="2011-02" db="EMBL/GenBank/DDBJ databases">
        <title>The complete genome of Planctomyces brasiliensis DSM 5305.</title>
        <authorList>
            <person name="Lucas S."/>
            <person name="Copeland A."/>
            <person name="Lapidus A."/>
            <person name="Bruce D."/>
            <person name="Goodwin L."/>
            <person name="Pitluck S."/>
            <person name="Kyrpides N."/>
            <person name="Mavromatis K."/>
            <person name="Pagani I."/>
            <person name="Ivanova N."/>
            <person name="Ovchinnikova G."/>
            <person name="Lu M."/>
            <person name="Detter J.C."/>
            <person name="Han C."/>
            <person name="Land M."/>
            <person name="Hauser L."/>
            <person name="Markowitz V."/>
            <person name="Cheng J.-F."/>
            <person name="Hugenholtz P."/>
            <person name="Woyke T."/>
            <person name="Wu D."/>
            <person name="Tindall B."/>
            <person name="Pomrenke H.G."/>
            <person name="Brambilla E."/>
            <person name="Klenk H.-P."/>
            <person name="Eisen J.A."/>
        </authorList>
    </citation>
    <scope>NUCLEOTIDE SEQUENCE [LARGE SCALE GENOMIC DNA]</scope>
    <source>
        <strain evidence="2">ATCC 49424 / DSM 5305 / JCM 21570 / NBRC 103401 / IFAM 1448</strain>
    </source>
</reference>
<accession>F0SNJ3</accession>
<dbReference type="Proteomes" id="UP000006860">
    <property type="component" value="Chromosome"/>
</dbReference>
<sequence>MVQVFEYDIDPGPMVSPATGALVNRDDNDELLMAFKDAEDLEKDLRRFKAQIRDTLWSRTVDGGTKTRHIEGRKVSATLVEQDPSPNTTVLKQILRSFPDAAKNVIVPSGYRVDKTQWKKMQATASQCDDFNAVKNMVVEAFNSGSTPPPRITKLSVQ</sequence>
<evidence type="ECO:0000313" key="1">
    <source>
        <dbReference type="EMBL" id="ADY57827.1"/>
    </source>
</evidence>
<keyword evidence="2" id="KW-1185">Reference proteome</keyword>
<dbReference type="STRING" id="756272.Plabr_0197"/>
<dbReference type="KEGG" id="pbs:Plabr_0197"/>
<proteinExistence type="predicted"/>
<protein>
    <submittedName>
        <fullName evidence="1">Uncharacterized protein</fullName>
    </submittedName>
</protein>
<evidence type="ECO:0000313" key="2">
    <source>
        <dbReference type="Proteomes" id="UP000006860"/>
    </source>
</evidence>
<gene>
    <name evidence="1" type="ordered locus">Plabr_0197</name>
</gene>
<dbReference type="RefSeq" id="WP_013626571.1">
    <property type="nucleotide sequence ID" value="NC_015174.1"/>
</dbReference>